<gene>
    <name evidence="11" type="ORF">BXY39_0282</name>
</gene>
<evidence type="ECO:0000256" key="9">
    <source>
        <dbReference type="SAM" id="MobiDB-lite"/>
    </source>
</evidence>
<dbReference type="InterPro" id="IPR036034">
    <property type="entry name" value="PDZ_sf"/>
</dbReference>
<dbReference type="Gene3D" id="2.30.30.830">
    <property type="match status" value="1"/>
</dbReference>
<dbReference type="InParanoid" id="A0A3M0CQH6"/>
<keyword evidence="6" id="KW-0653">Protein transport</keyword>
<evidence type="ECO:0000256" key="3">
    <source>
        <dbReference type="ARBA" id="ARBA00022475"/>
    </source>
</evidence>
<evidence type="ECO:0000256" key="1">
    <source>
        <dbReference type="ARBA" id="ARBA00004533"/>
    </source>
</evidence>
<feature type="region of interest" description="Disordered" evidence="9">
    <location>
        <begin position="255"/>
        <end position="276"/>
    </location>
</feature>
<keyword evidence="4" id="KW-0997">Cell inner membrane</keyword>
<evidence type="ECO:0000256" key="2">
    <source>
        <dbReference type="ARBA" id="ARBA00022448"/>
    </source>
</evidence>
<keyword evidence="12" id="KW-1185">Reference proteome</keyword>
<dbReference type="InterPro" id="IPR024961">
    <property type="entry name" value="T2SS_GspC_N"/>
</dbReference>
<dbReference type="AlphaFoldDB" id="A0A3M0CQH6"/>
<evidence type="ECO:0000259" key="10">
    <source>
        <dbReference type="Pfam" id="PF11356"/>
    </source>
</evidence>
<feature type="region of interest" description="Disordered" evidence="9">
    <location>
        <begin position="1"/>
        <end position="46"/>
    </location>
</feature>
<dbReference type="SUPFAM" id="SSF50156">
    <property type="entry name" value="PDZ domain-like"/>
    <property type="match status" value="1"/>
</dbReference>
<dbReference type="GO" id="GO:0005886">
    <property type="term" value="C:plasma membrane"/>
    <property type="evidence" value="ECO:0007669"/>
    <property type="project" value="UniProtKB-SubCell"/>
</dbReference>
<dbReference type="Pfam" id="PF11356">
    <property type="entry name" value="T2SSC"/>
    <property type="match status" value="1"/>
</dbReference>
<feature type="compositionally biased region" description="Basic and acidic residues" evidence="9">
    <location>
        <begin position="1"/>
        <end position="13"/>
    </location>
</feature>
<name>A0A3M0CQH6_9PROT</name>
<evidence type="ECO:0000256" key="8">
    <source>
        <dbReference type="ARBA" id="ARBA00023136"/>
    </source>
</evidence>
<keyword evidence="5" id="KW-0812">Transmembrane</keyword>
<dbReference type="FunCoup" id="A0A3M0CQH6">
    <property type="interactions" value="26"/>
</dbReference>
<reference evidence="11 12" key="1">
    <citation type="submission" date="2018-10" db="EMBL/GenBank/DDBJ databases">
        <title>Genomic Encyclopedia of Archaeal and Bacterial Type Strains, Phase II (KMG-II): from individual species to whole genera.</title>
        <authorList>
            <person name="Goeker M."/>
        </authorList>
    </citation>
    <scope>NUCLEOTIDE SEQUENCE [LARGE SCALE GENOMIC DNA]</scope>
    <source>
        <strain evidence="11 12">DSM 25217</strain>
    </source>
</reference>
<feature type="domain" description="Type II secretion system protein GspC N-terminal" evidence="10">
    <location>
        <begin position="89"/>
        <end position="241"/>
    </location>
</feature>
<organism evidence="11 12">
    <name type="scientific">Eilatimonas milleporae</name>
    <dbReference type="NCBI Taxonomy" id="911205"/>
    <lineage>
        <taxon>Bacteria</taxon>
        <taxon>Pseudomonadati</taxon>
        <taxon>Pseudomonadota</taxon>
        <taxon>Alphaproteobacteria</taxon>
        <taxon>Kordiimonadales</taxon>
        <taxon>Kordiimonadaceae</taxon>
        <taxon>Eilatimonas</taxon>
    </lineage>
</organism>
<evidence type="ECO:0000256" key="7">
    <source>
        <dbReference type="ARBA" id="ARBA00022989"/>
    </source>
</evidence>
<comment type="subcellular location">
    <subcellularLocation>
        <location evidence="1">Cell inner membrane</location>
    </subcellularLocation>
</comment>
<keyword evidence="3" id="KW-1003">Cell membrane</keyword>
<evidence type="ECO:0000313" key="12">
    <source>
        <dbReference type="Proteomes" id="UP000271227"/>
    </source>
</evidence>
<keyword evidence="8" id="KW-0472">Membrane</keyword>
<dbReference type="EMBL" id="REFR01000009">
    <property type="protein sequence ID" value="RMB11798.1"/>
    <property type="molecule type" value="Genomic_DNA"/>
</dbReference>
<evidence type="ECO:0000256" key="4">
    <source>
        <dbReference type="ARBA" id="ARBA00022519"/>
    </source>
</evidence>
<feature type="compositionally biased region" description="Basic residues" evidence="9">
    <location>
        <begin position="14"/>
        <end position="23"/>
    </location>
</feature>
<evidence type="ECO:0000256" key="5">
    <source>
        <dbReference type="ARBA" id="ARBA00022692"/>
    </source>
</evidence>
<keyword evidence="7" id="KW-1133">Transmembrane helix</keyword>
<evidence type="ECO:0000256" key="6">
    <source>
        <dbReference type="ARBA" id="ARBA00022927"/>
    </source>
</evidence>
<dbReference type="Proteomes" id="UP000271227">
    <property type="component" value="Unassembled WGS sequence"/>
</dbReference>
<protein>
    <submittedName>
        <fullName evidence="11">General secretion pathway protein C</fullName>
    </submittedName>
</protein>
<comment type="caution">
    <text evidence="11">The sequence shown here is derived from an EMBL/GenBank/DDBJ whole genome shotgun (WGS) entry which is preliminary data.</text>
</comment>
<evidence type="ECO:0000313" key="11">
    <source>
        <dbReference type="EMBL" id="RMB11798.1"/>
    </source>
</evidence>
<sequence length="376" mass="39750">MGGETEHMADDASHHKRHRHRVHDGRADMDGGLSAMSSGKETASGRKPFDALKRYAPSLTAREGHGPASARILSQGFVSKTRGLMDGGLILVLAWMIAGLFWDMTGLNTPDALTGSATFPRGTGSGQPLAVAPETLRGFNPFSRQIQSGPATATGSSGSGEATVTAAPETMLDLTLYGIRRATAPYRRDGHAGGSAIVRTPDGKEKAYTIGEELIDGVTLAAIYGNHVEISRQGTRESLFFENAARAGAPRVIQAAGQTRRPAAGSARGDQTNPPRAAANALSARDFESLMASVTFTPRRDGRRITGWIMRPTGPDGYFTSLGFRAGDILIAVNGDPVNTAEILSELTAEISGKSNLIIRVERDGVAQNLSFEYSG</sequence>
<dbReference type="GO" id="GO:0015031">
    <property type="term" value="P:protein transport"/>
    <property type="evidence" value="ECO:0007669"/>
    <property type="project" value="UniProtKB-KW"/>
</dbReference>
<accession>A0A3M0CQH6</accession>
<proteinExistence type="predicted"/>
<dbReference type="Gene3D" id="2.30.42.10">
    <property type="match status" value="1"/>
</dbReference>
<keyword evidence="2" id="KW-0813">Transport</keyword>